<evidence type="ECO:0000256" key="6">
    <source>
        <dbReference type="ARBA" id="ARBA00023242"/>
    </source>
</evidence>
<evidence type="ECO:0000256" key="8">
    <source>
        <dbReference type="PROSITE-ProRule" id="PRU00459"/>
    </source>
</evidence>
<evidence type="ECO:0008006" key="15">
    <source>
        <dbReference type="Google" id="ProtNLM"/>
    </source>
</evidence>
<dbReference type="InterPro" id="IPR029315">
    <property type="entry name" value="FANCI_S2"/>
</dbReference>
<dbReference type="InterPro" id="IPR013761">
    <property type="entry name" value="SAM/pointed_sf"/>
</dbReference>
<keyword evidence="14" id="KW-1185">Reference proteome</keyword>
<dbReference type="GO" id="GO:0005634">
    <property type="term" value="C:nucleus"/>
    <property type="evidence" value="ECO:0007669"/>
    <property type="project" value="UniProtKB-SubCell"/>
</dbReference>
<keyword evidence="10" id="KW-0812">Transmembrane</keyword>
<dbReference type="GO" id="GO:0008270">
    <property type="term" value="F:zinc ion binding"/>
    <property type="evidence" value="ECO:0007669"/>
    <property type="project" value="UniProtKB-KW"/>
</dbReference>
<feature type="region of interest" description="Disordered" evidence="9">
    <location>
        <begin position="2272"/>
        <end position="2348"/>
    </location>
</feature>
<dbReference type="Gene3D" id="1.10.150.50">
    <property type="entry name" value="Transcription Factor, Ets-1"/>
    <property type="match status" value="1"/>
</dbReference>
<evidence type="ECO:0000256" key="2">
    <source>
        <dbReference type="ARBA" id="ARBA00022723"/>
    </source>
</evidence>
<keyword evidence="5" id="KW-0238">DNA-binding</keyword>
<evidence type="ECO:0000256" key="4">
    <source>
        <dbReference type="ARBA" id="ARBA00022833"/>
    </source>
</evidence>
<comment type="subcellular location">
    <subcellularLocation>
        <location evidence="1">Nucleus</location>
    </subcellularLocation>
</comment>
<feature type="domain" description="SAM" evidence="11">
    <location>
        <begin position="2408"/>
        <end position="2471"/>
    </location>
</feature>
<dbReference type="Gene3D" id="2.30.30.140">
    <property type="match status" value="4"/>
</dbReference>
<keyword evidence="10" id="KW-0472">Membrane</keyword>
<dbReference type="GO" id="GO:0070182">
    <property type="term" value="F:DNA polymerase binding"/>
    <property type="evidence" value="ECO:0007669"/>
    <property type="project" value="TreeGrafter"/>
</dbReference>
<dbReference type="PROSITE" id="PS51079">
    <property type="entry name" value="MBT"/>
    <property type="match status" value="4"/>
</dbReference>
<dbReference type="PANTHER" id="PTHR21818:SF0">
    <property type="entry name" value="FANCONI ANEMIA GROUP I PROTEIN"/>
    <property type="match status" value="1"/>
</dbReference>
<dbReference type="OrthoDB" id="195089at2759"/>
<feature type="compositionally biased region" description="Low complexity" evidence="9">
    <location>
        <begin position="1646"/>
        <end position="1659"/>
    </location>
</feature>
<dbReference type="CDD" id="cd20100">
    <property type="entry name" value="MBT_dSfmbt-like_rpt4"/>
    <property type="match status" value="1"/>
</dbReference>
<dbReference type="Pfam" id="PF00536">
    <property type="entry name" value="SAM_1"/>
    <property type="match status" value="1"/>
</dbReference>
<dbReference type="InterPro" id="IPR001660">
    <property type="entry name" value="SAM"/>
</dbReference>
<dbReference type="CDD" id="cd20119">
    <property type="entry name" value="MBT_dSfmbt_rpt1"/>
    <property type="match status" value="1"/>
</dbReference>
<keyword evidence="3 7" id="KW-0863">Zinc-finger</keyword>
<dbReference type="Pfam" id="PF14680">
    <property type="entry name" value="FANCI_HD2"/>
    <property type="match status" value="1"/>
</dbReference>
<keyword evidence="6" id="KW-0539">Nucleus</keyword>
<dbReference type="Pfam" id="PF02820">
    <property type="entry name" value="MBT"/>
    <property type="match status" value="4"/>
</dbReference>
<gene>
    <name evidence="13" type="ORF">NTEN_LOCUS16446</name>
</gene>
<feature type="compositionally biased region" description="Basic residues" evidence="9">
    <location>
        <begin position="2283"/>
        <end position="2303"/>
    </location>
</feature>
<protein>
    <recommendedName>
        <fullName evidence="15">FCS-type domain-containing protein</fullName>
    </recommendedName>
</protein>
<name>A0A6H5HDM9_9HEMI</name>
<keyword evidence="10" id="KW-1133">Transmembrane helix</keyword>
<dbReference type="SUPFAM" id="SSF47769">
    <property type="entry name" value="SAM/Pointed domain"/>
    <property type="match status" value="1"/>
</dbReference>
<dbReference type="InterPro" id="IPR029308">
    <property type="entry name" value="FANCI_S1"/>
</dbReference>
<feature type="repeat" description="MBT" evidence="8">
    <location>
        <begin position="2035"/>
        <end position="2170"/>
    </location>
</feature>
<feature type="region of interest" description="Disordered" evidence="9">
    <location>
        <begin position="1508"/>
        <end position="1549"/>
    </location>
</feature>
<evidence type="ECO:0000313" key="14">
    <source>
        <dbReference type="Proteomes" id="UP000479000"/>
    </source>
</evidence>
<evidence type="ECO:0000256" key="7">
    <source>
        <dbReference type="PROSITE-ProRule" id="PRU00367"/>
    </source>
</evidence>
<dbReference type="InterPro" id="IPR004092">
    <property type="entry name" value="Mbt"/>
</dbReference>
<feature type="repeat" description="MBT" evidence="8">
    <location>
        <begin position="2178"/>
        <end position="2274"/>
    </location>
</feature>
<dbReference type="InterPro" id="IPR012313">
    <property type="entry name" value="Znf_FCS"/>
</dbReference>
<feature type="compositionally biased region" description="Polar residues" evidence="9">
    <location>
        <begin position="1629"/>
        <end position="1645"/>
    </location>
</feature>
<proteinExistence type="predicted"/>
<feature type="region of interest" description="Disordered" evidence="9">
    <location>
        <begin position="1619"/>
        <end position="1668"/>
    </location>
</feature>
<dbReference type="SMART" id="SM00561">
    <property type="entry name" value="MBT"/>
    <property type="match status" value="4"/>
</dbReference>
<dbReference type="SMART" id="SM00454">
    <property type="entry name" value="SAM"/>
    <property type="match status" value="1"/>
</dbReference>
<keyword evidence="4" id="KW-0862">Zinc</keyword>
<accession>A0A6H5HDM9</accession>
<keyword evidence="2" id="KW-0479">Metal-binding</keyword>
<dbReference type="Pfam" id="PF14677">
    <property type="entry name" value="FANCI_S3"/>
    <property type="match status" value="1"/>
</dbReference>
<evidence type="ECO:0000259" key="12">
    <source>
        <dbReference type="PROSITE" id="PS51024"/>
    </source>
</evidence>
<dbReference type="InterPro" id="IPR029313">
    <property type="entry name" value="FANCI_S3"/>
</dbReference>
<evidence type="ECO:0000256" key="9">
    <source>
        <dbReference type="SAM" id="MobiDB-lite"/>
    </source>
</evidence>
<dbReference type="InterPro" id="IPR038603">
    <property type="entry name" value="Znf_FCS_sf"/>
</dbReference>
<dbReference type="PROSITE" id="PS50105">
    <property type="entry name" value="SAM_DOMAIN"/>
    <property type="match status" value="1"/>
</dbReference>
<dbReference type="Gene3D" id="3.30.60.160">
    <property type="match status" value="1"/>
</dbReference>
<evidence type="ECO:0000313" key="13">
    <source>
        <dbReference type="EMBL" id="CAB0011516.1"/>
    </source>
</evidence>
<dbReference type="InterPro" id="IPR029312">
    <property type="entry name" value="FANCI_HD2"/>
</dbReference>
<feature type="region of interest" description="Disordered" evidence="9">
    <location>
        <begin position="1734"/>
        <end position="1759"/>
    </location>
</feature>
<dbReference type="PROSITE" id="PS51024">
    <property type="entry name" value="ZF_FCS"/>
    <property type="match status" value="1"/>
</dbReference>
<organism evidence="13 14">
    <name type="scientific">Nesidiocoris tenuis</name>
    <dbReference type="NCBI Taxonomy" id="355587"/>
    <lineage>
        <taxon>Eukaryota</taxon>
        <taxon>Metazoa</taxon>
        <taxon>Ecdysozoa</taxon>
        <taxon>Arthropoda</taxon>
        <taxon>Hexapoda</taxon>
        <taxon>Insecta</taxon>
        <taxon>Pterygota</taxon>
        <taxon>Neoptera</taxon>
        <taxon>Paraneoptera</taxon>
        <taxon>Hemiptera</taxon>
        <taxon>Heteroptera</taxon>
        <taxon>Panheteroptera</taxon>
        <taxon>Cimicomorpha</taxon>
        <taxon>Miridae</taxon>
        <taxon>Dicyphina</taxon>
        <taxon>Nesidiocoris</taxon>
    </lineage>
</organism>
<dbReference type="Proteomes" id="UP000479000">
    <property type="component" value="Unassembled WGS sequence"/>
</dbReference>
<dbReference type="Pfam" id="PF14679">
    <property type="entry name" value="FANCI_HD1"/>
    <property type="match status" value="1"/>
</dbReference>
<evidence type="ECO:0000256" key="3">
    <source>
        <dbReference type="ARBA" id="ARBA00022771"/>
    </source>
</evidence>
<evidence type="ECO:0000259" key="11">
    <source>
        <dbReference type="PROSITE" id="PS50105"/>
    </source>
</evidence>
<dbReference type="GO" id="GO:0003677">
    <property type="term" value="F:DNA binding"/>
    <property type="evidence" value="ECO:0007669"/>
    <property type="project" value="UniProtKB-KW"/>
</dbReference>
<dbReference type="GO" id="GO:0006355">
    <property type="term" value="P:regulation of DNA-templated transcription"/>
    <property type="evidence" value="ECO:0007669"/>
    <property type="project" value="InterPro"/>
</dbReference>
<dbReference type="EMBL" id="CADCXU010024218">
    <property type="protein sequence ID" value="CAB0011516.1"/>
    <property type="molecule type" value="Genomic_DNA"/>
</dbReference>
<reference evidence="13 14" key="1">
    <citation type="submission" date="2020-02" db="EMBL/GenBank/DDBJ databases">
        <authorList>
            <person name="Ferguson B K."/>
        </authorList>
    </citation>
    <scope>NUCLEOTIDE SEQUENCE [LARGE SCALE GENOMIC DNA]</scope>
</reference>
<dbReference type="InterPro" id="IPR026171">
    <property type="entry name" value="FANCI"/>
</dbReference>
<dbReference type="Pfam" id="PF14676">
    <property type="entry name" value="FANCI_S2"/>
    <property type="match status" value="1"/>
</dbReference>
<feature type="compositionally biased region" description="Polar residues" evidence="9">
    <location>
        <begin position="1526"/>
        <end position="1538"/>
    </location>
</feature>
<evidence type="ECO:0000256" key="5">
    <source>
        <dbReference type="ARBA" id="ARBA00023125"/>
    </source>
</evidence>
<evidence type="ECO:0000256" key="10">
    <source>
        <dbReference type="SAM" id="Phobius"/>
    </source>
</evidence>
<feature type="compositionally biased region" description="Low complexity" evidence="9">
    <location>
        <begin position="2317"/>
        <end position="2334"/>
    </location>
</feature>
<dbReference type="GO" id="GO:0006281">
    <property type="term" value="P:DNA repair"/>
    <property type="evidence" value="ECO:0007669"/>
    <property type="project" value="InterPro"/>
</dbReference>
<dbReference type="Pfam" id="PF14675">
    <property type="entry name" value="FANCI_S1"/>
    <property type="match status" value="1"/>
</dbReference>
<dbReference type="PANTHER" id="PTHR21818">
    <property type="entry name" value="BC025462 PROTEIN"/>
    <property type="match status" value="1"/>
</dbReference>
<evidence type="ECO:0000256" key="1">
    <source>
        <dbReference type="ARBA" id="ARBA00004123"/>
    </source>
</evidence>
<feature type="repeat" description="MBT" evidence="8">
    <location>
        <begin position="1931"/>
        <end position="2033"/>
    </location>
</feature>
<dbReference type="SUPFAM" id="SSF63748">
    <property type="entry name" value="Tudor/PWWP/MBT"/>
    <property type="match status" value="4"/>
</dbReference>
<feature type="transmembrane region" description="Helical" evidence="10">
    <location>
        <begin position="184"/>
        <end position="202"/>
    </location>
</feature>
<sequence>MKINRDCNTESISSGIPPQSFEITRCFIESKRSRKRISSFWPLRFGWFRKISGKISLTSPTKPNSDKDDTQAWNLLKAVFRNQAQNDLCINVLHSLSGRAKKCGFEGVYGSFHTREVIATRADSGLKSGLRARRFGKGAKMPEERGGMWSPVLRREGEQSIQRGTRNRPTIGQGMFSLTSYDLLLTRCLLAIWVLSHLWILLASLSRLDGTTGYPNRPPTRGRSLQLSSLLGVAFQFQHVADDFVRFQQFVEELSYDEIETLVSERLELRDGPQVMNLILTGLSQKSSSQKKRVKLMEYLLTQTQEKDLFPQSVTSILTRLAIEIPKLSSPHLVRMCDLCVDFVSKTTKPQRAGWHELLPKLLNVLVEKDELDHYGTETSGEEYKKQVVSAINQAKWNPEILTPIATMFSNINLTDEEHSKVVSKLCQCIDNLMPDEVPPLVYQLLQLTANRNAMLLFFALKKYYNQRIYRLNDSSSMLDTDKAVVGSVSQEESDIETSLKGLTESEAMVLYHIEVVAQRSLGCVPELVKCAKMSIPCAEMFFDPFLIAVLLIVSNVPTYEAQVTELLQKMIVRLVNEEEKRNESDWLRKVLNTYCDTQGIICKLIKSKACELEGVMKGFLALSVSLLKYNNKTVAHFGRLIACNLISKHIVVASGLLEAVTTNIFSTPEITQFTECLDEICDSSPMTVVDYPKIVNRLLEALPNLPEPAASKVIYALISLLRVSARLRDNLLMVLRKALFVHNPATRTLAVSGFLQLLKRMRIKGMHTMSQNSFQAYTCPSVFATQSLVDVHVQNTNNEGICLEVIQVLKRCFSLQLSVKTTFYFGLHSALMKNPELCIPITEIFLEHFRTFYEPDDEKLPPLNFSKAISIVQDKVSVVEPIGHLVFVIQKIVNTSDELMTGIVDDEEYIANMEKLRKMLKSLVRRFSIITLANLGLDKDLEIKDSDGQMKEEILRQCLSIFQSLICFVVSKWDVTSTQDDVKFLLSLHRGYCNFEDCAKSMKVISSKQKNKEGSTQSAPNAGKKSSFQFPETVIDFETVFRLLSLLLGEVDWCMDEQATELKKKPSLFRFSLASALDILEVVRSKLKVYVTKTSMEELTRLGKLLFQMIIKRFEEVKEQDPNSSALGVEVFTEVCSILFTSFRRSRTSFLKEITCKPENVGLDELLQTVLKPYINILNSVVDSEDSDDEPTYKKLVGSLIAGINVLAMELPVSGSGIDKTYRWLLDLAQTKTFPILANVKTLLTLLLSLLSRAKSEATLHDNLALQLCESFGTINDVVLEKGTVSLVMVNNATKATVYPLLCNALNTRLDAVDWVVTRVKAETSLISQPDCSSTDPSSRKAVLSRKEKELVTELGLVVSVSHWICTAAVPADCAEIACKLLVHVYSSLVAFTKYFSIRGSAAYADAKFAKLVQLASHLSAQIADFLLYIESVDIDTEDGPSKKFSAKVLRQAKKMTVYIPKLVAEIENFSKCVTQLSTKFKDNDLVKNVKLTTTRDFRLNAKKLEEAMKRGHDSNSDSDEDSRLNNTTSNGSQVRTQPDPPAKKARGAGKELGLVWMGDMLLNNDHGGGIMINSAVEPHRTYFEQAQQAMEEMRPSAPPMYLQDVNGFMVMDEMDESQGYYEEDSSSNHGIDSQDMMSMSNHANQPGSSNQGQQPSGERAKKIKPIRHPALKLQTPIAYQRDTDPSVIPIKKDGMAVCEKCGAIGVKHAFYTRERRFCSLACARGSTDVQAPTATAAENNPDEPQPPSQQEMNGEKMEVDTSVRVRIHANLPPVPQPPPPPLPITVTPIILEDDLPLPFPPCKSSQPHLAETYEWTDMLVDPNFTATSVSSFIHAPMSNNWDNITVGMKVEVENTDCDSYTEGVPDSFWVATVLKIAGYKALLRYEGFGQNESKDFWVNLCSTMVHPVGWCAQRGKPLIPPKTIEDKYKDWKSFLVKRLTGARTLPSNFQNKVQECMRSRFRVDLNLEVVDKSHISQVRVAKINKICGKRLHVMYYDADPMLDSGFWAHEDSPLIHPVGWAKRVGQDLDAPPGYLDRCLKGLRDKDDATEDLFPLYCALPFHKGFKVGMKLEAVDHLNLSAICVASVKKVSVAPQDAHIFADIFVLLICTYFALYQVLNDGYLIVKMESYTDDPKTPPGSDWFCYHASSACILPPGFCSSNGITLNPPVGYNAATFDWDDYLNETGTIAAPPELFDLEPPDHGFSVGQRLEAADLMDPRLVCVATIARIVNRLIKVHFDGWESEYDQWLDIQSPDIYPVGWCELVSHKLESPKSSKSPAGAKRKGGRRGRRRIIHKNKKPSTPHDTPRAGSGGLSTPTPAPSVSPASTDSAVGETTKSAEPPLATERVQVPIKVEKDEPLFKDEIEIAIKEEPDEPPPPPKKTKVIPKMTEGTELVTLTDKDLDAWDPDDVAEFLTINSFGQYCDGFKEMAIDGKMLVHLSKEQIIELTGKRVGPSLKIYDLFQRLKCKINPHLNDRQHRLSNKKIL</sequence>
<feature type="repeat" description="MBT" evidence="8">
    <location>
        <begin position="1815"/>
        <end position="1923"/>
    </location>
</feature>
<dbReference type="InterPro" id="IPR047358">
    <property type="entry name" value="MBT_dSfmbt_rpt1"/>
</dbReference>
<dbReference type="Pfam" id="PF14678">
    <property type="entry name" value="FANCI_S4"/>
    <property type="match status" value="1"/>
</dbReference>
<dbReference type="InterPro" id="IPR029314">
    <property type="entry name" value="FANCI_S4"/>
</dbReference>
<feature type="compositionally biased region" description="Basic and acidic residues" evidence="9">
    <location>
        <begin position="1508"/>
        <end position="1517"/>
    </location>
</feature>
<dbReference type="Pfam" id="PF21319">
    <property type="entry name" value="zf-FCS_1"/>
    <property type="match status" value="1"/>
</dbReference>
<feature type="domain" description="FCS-type" evidence="12">
    <location>
        <begin position="1691"/>
        <end position="1726"/>
    </location>
</feature>
<dbReference type="InterPro" id="IPR029310">
    <property type="entry name" value="FANCI_HD1"/>
</dbReference>